<dbReference type="OrthoDB" id="2146345at2"/>
<proteinExistence type="predicted"/>
<dbReference type="Proteomes" id="UP000051324">
    <property type="component" value="Unassembled WGS sequence"/>
</dbReference>
<organism evidence="1 2">
    <name type="scientific">Ligilactobacillus apodemi DSM 16634 = JCM 16172</name>
    <dbReference type="NCBI Taxonomy" id="1423724"/>
    <lineage>
        <taxon>Bacteria</taxon>
        <taxon>Bacillati</taxon>
        <taxon>Bacillota</taxon>
        <taxon>Bacilli</taxon>
        <taxon>Lactobacillales</taxon>
        <taxon>Lactobacillaceae</taxon>
        <taxon>Ligilactobacillus</taxon>
    </lineage>
</organism>
<dbReference type="eggNOG" id="ENOG5033BSS">
    <property type="taxonomic scope" value="Bacteria"/>
</dbReference>
<sequence length="61" mass="7173">MEKDYQQLLDDLHAGKIENFEISTEEFMAFQKVLMAYNYRKNIIGIAKRGGGVRYHYKNEG</sequence>
<name>A0A0R1TV25_9LACO</name>
<reference evidence="1 2" key="1">
    <citation type="journal article" date="2015" name="Genome Announc.">
        <title>Expanding the biotechnology potential of lactobacilli through comparative genomics of 213 strains and associated genera.</title>
        <authorList>
            <person name="Sun Z."/>
            <person name="Harris H.M."/>
            <person name="McCann A."/>
            <person name="Guo C."/>
            <person name="Argimon S."/>
            <person name="Zhang W."/>
            <person name="Yang X."/>
            <person name="Jeffery I.B."/>
            <person name="Cooney J.C."/>
            <person name="Kagawa T.F."/>
            <person name="Liu W."/>
            <person name="Song Y."/>
            <person name="Salvetti E."/>
            <person name="Wrobel A."/>
            <person name="Rasinkangas P."/>
            <person name="Parkhill J."/>
            <person name="Rea M.C."/>
            <person name="O'Sullivan O."/>
            <person name="Ritari J."/>
            <person name="Douillard F.P."/>
            <person name="Paul Ross R."/>
            <person name="Yang R."/>
            <person name="Briner A.E."/>
            <person name="Felis G.E."/>
            <person name="de Vos W.M."/>
            <person name="Barrangou R."/>
            <person name="Klaenhammer T.R."/>
            <person name="Caufield P.W."/>
            <person name="Cui Y."/>
            <person name="Zhang H."/>
            <person name="O'Toole P.W."/>
        </authorList>
    </citation>
    <scope>NUCLEOTIDE SEQUENCE [LARGE SCALE GENOMIC DNA]</scope>
    <source>
        <strain evidence="1 2">DSM 16634</strain>
    </source>
</reference>
<keyword evidence="2" id="KW-1185">Reference proteome</keyword>
<protein>
    <submittedName>
        <fullName evidence="1">Uncharacterized protein</fullName>
    </submittedName>
</protein>
<evidence type="ECO:0000313" key="2">
    <source>
        <dbReference type="Proteomes" id="UP000051324"/>
    </source>
</evidence>
<comment type="caution">
    <text evidence="1">The sequence shown here is derived from an EMBL/GenBank/DDBJ whole genome shotgun (WGS) entry which is preliminary data.</text>
</comment>
<dbReference type="PATRIC" id="fig|1423724.4.peg.135"/>
<dbReference type="AlphaFoldDB" id="A0A0R1TV25"/>
<dbReference type="STRING" id="1423724.FC32_GL000127"/>
<evidence type="ECO:0000313" key="1">
    <source>
        <dbReference type="EMBL" id="KRL85084.1"/>
    </source>
</evidence>
<gene>
    <name evidence="1" type="ORF">FC32_GL000127</name>
</gene>
<dbReference type="RefSeq" id="WP_025087562.1">
    <property type="nucleotide sequence ID" value="NZ_AZFT01000043.1"/>
</dbReference>
<dbReference type="EMBL" id="AZFT01000043">
    <property type="protein sequence ID" value="KRL85084.1"/>
    <property type="molecule type" value="Genomic_DNA"/>
</dbReference>
<accession>A0A0R1TV25</accession>